<organism evidence="2 3">
    <name type="scientific">Phlyctema vagabunda</name>
    <dbReference type="NCBI Taxonomy" id="108571"/>
    <lineage>
        <taxon>Eukaryota</taxon>
        <taxon>Fungi</taxon>
        <taxon>Dikarya</taxon>
        <taxon>Ascomycota</taxon>
        <taxon>Pezizomycotina</taxon>
        <taxon>Leotiomycetes</taxon>
        <taxon>Helotiales</taxon>
        <taxon>Dermateaceae</taxon>
        <taxon>Phlyctema</taxon>
    </lineage>
</organism>
<name>A0ABR4PRP5_9HELO</name>
<gene>
    <name evidence="2" type="ORF">PVAG01_02793</name>
</gene>
<accession>A0ABR4PRP5</accession>
<evidence type="ECO:0000256" key="1">
    <source>
        <dbReference type="SAM" id="MobiDB-lite"/>
    </source>
</evidence>
<dbReference type="Proteomes" id="UP001629113">
    <property type="component" value="Unassembled WGS sequence"/>
</dbReference>
<feature type="compositionally biased region" description="Polar residues" evidence="1">
    <location>
        <begin position="61"/>
        <end position="76"/>
    </location>
</feature>
<evidence type="ECO:0000313" key="2">
    <source>
        <dbReference type="EMBL" id="KAL3426002.1"/>
    </source>
</evidence>
<feature type="compositionally biased region" description="Low complexity" evidence="1">
    <location>
        <begin position="104"/>
        <end position="113"/>
    </location>
</feature>
<proteinExistence type="predicted"/>
<protein>
    <submittedName>
        <fullName evidence="2">Uncharacterized protein</fullName>
    </submittedName>
</protein>
<reference evidence="2 3" key="1">
    <citation type="submission" date="2024-06" db="EMBL/GenBank/DDBJ databases">
        <title>Complete genome of Phlyctema vagabunda strain 19-DSS-EL-015.</title>
        <authorList>
            <person name="Fiorenzani C."/>
        </authorList>
    </citation>
    <scope>NUCLEOTIDE SEQUENCE [LARGE SCALE GENOMIC DNA]</scope>
    <source>
        <strain evidence="2 3">19-DSS-EL-015</strain>
    </source>
</reference>
<feature type="region of interest" description="Disordered" evidence="1">
    <location>
        <begin position="61"/>
        <end position="121"/>
    </location>
</feature>
<dbReference type="EMBL" id="JBFCZG010000002">
    <property type="protein sequence ID" value="KAL3426002.1"/>
    <property type="molecule type" value="Genomic_DNA"/>
</dbReference>
<sequence length="317" mass="34483">MSDNMDWQSEPGGSDDAKPVSGFHMHFDALHGMYLLGFVLTENTSYNNKPVKAPADMTSSLWASTDKNGENSQSKSAPGDQKGAEHVLYGKEGDEQMPESDGLASSACSSSSSENGHLPEELSTGQVVSGLFGFSMRASRESHFTRKPSVSTTSYEIPDSGSYVATAVESARVVFKPGGKEPPPRDDRSQPYGMPIATSERIKRFSGDKGVPATETITRESHTALLLTGSVLISSCGASTLHQHALLEELLKLDDGQEAPRHTKYRDLFLLEFKSQSSIVLQPNDKYVSTALIYGSKKQKGEAISLLRQYQQIIDLR</sequence>
<keyword evidence="3" id="KW-1185">Reference proteome</keyword>
<evidence type="ECO:0000313" key="3">
    <source>
        <dbReference type="Proteomes" id="UP001629113"/>
    </source>
</evidence>
<feature type="compositionally biased region" description="Basic and acidic residues" evidence="1">
    <location>
        <begin position="82"/>
        <end position="94"/>
    </location>
</feature>
<comment type="caution">
    <text evidence="2">The sequence shown here is derived from an EMBL/GenBank/DDBJ whole genome shotgun (WGS) entry which is preliminary data.</text>
</comment>